<feature type="transmembrane region" description="Helical" evidence="2">
    <location>
        <begin position="53"/>
        <end position="75"/>
    </location>
</feature>
<reference evidence="3 4" key="2">
    <citation type="submission" date="2024-01" db="EMBL/GenBank/DDBJ databases">
        <title>Comparative genomics of Cryptococcus and Kwoniella reveals pathogenesis evolution and contrasting modes of karyotype evolution via chromosome fusion or intercentromeric recombination.</title>
        <authorList>
            <person name="Coelho M.A."/>
            <person name="David-Palma M."/>
            <person name="Shea T."/>
            <person name="Bowers K."/>
            <person name="Mcginley-Smith S."/>
            <person name="Mohammad A.W."/>
            <person name="Gnirke A."/>
            <person name="Yurkov A.M."/>
            <person name="Nowrousian M."/>
            <person name="Sun S."/>
            <person name="Cuomo C.A."/>
            <person name="Heitman J."/>
        </authorList>
    </citation>
    <scope>NUCLEOTIDE SEQUENCE [LARGE SCALE GENOMIC DNA]</scope>
    <source>
        <strain evidence="3 4">IND107</strain>
    </source>
</reference>
<organism evidence="3 4">
    <name type="scientific">Cryptococcus tetragattii IND107</name>
    <dbReference type="NCBI Taxonomy" id="1296105"/>
    <lineage>
        <taxon>Eukaryota</taxon>
        <taxon>Fungi</taxon>
        <taxon>Dikarya</taxon>
        <taxon>Basidiomycota</taxon>
        <taxon>Agaricomycotina</taxon>
        <taxon>Tremellomycetes</taxon>
        <taxon>Tremellales</taxon>
        <taxon>Cryptococcaceae</taxon>
        <taxon>Cryptococcus</taxon>
        <taxon>Cryptococcus gattii species complex</taxon>
    </lineage>
</organism>
<keyword evidence="2" id="KW-1133">Transmembrane helix</keyword>
<proteinExistence type="predicted"/>
<keyword evidence="2" id="KW-0472">Membrane</keyword>
<evidence type="ECO:0000313" key="3">
    <source>
        <dbReference type="EMBL" id="KAL0252276.1"/>
    </source>
</evidence>
<accession>A0ABR3BXK7</accession>
<evidence type="ECO:0000313" key="4">
    <source>
        <dbReference type="Proteomes" id="UP000054399"/>
    </source>
</evidence>
<dbReference type="RefSeq" id="XP_066614996.1">
    <property type="nucleotide sequence ID" value="XM_066756219.1"/>
</dbReference>
<dbReference type="Proteomes" id="UP000054399">
    <property type="component" value="Unassembled WGS sequence"/>
</dbReference>
<sequence length="125" mass="13861">MRHPLTSLFPSEEHGPETETSANSLHGGQDLDFSLHPSAVITHRAKNLNSKRALSFVITSISFITCIQFSHIYAYQSPALSKKTYCTSLVESLLGKQLLLLFSLSHTSGEDQVFPGRDTEEILLQ</sequence>
<keyword evidence="2" id="KW-0812">Transmembrane</keyword>
<evidence type="ECO:0000256" key="2">
    <source>
        <dbReference type="SAM" id="Phobius"/>
    </source>
</evidence>
<feature type="region of interest" description="Disordered" evidence="1">
    <location>
        <begin position="1"/>
        <end position="30"/>
    </location>
</feature>
<dbReference type="EMBL" id="ATAM02000003">
    <property type="protein sequence ID" value="KAL0252276.1"/>
    <property type="molecule type" value="Genomic_DNA"/>
</dbReference>
<protein>
    <submittedName>
        <fullName evidence="3">Uncharacterized protein</fullName>
    </submittedName>
</protein>
<gene>
    <name evidence="3" type="ORF">I308_101665</name>
</gene>
<name>A0ABR3BXK7_9TREE</name>
<keyword evidence="4" id="KW-1185">Reference proteome</keyword>
<dbReference type="GeneID" id="91988523"/>
<comment type="caution">
    <text evidence="3">The sequence shown here is derived from an EMBL/GenBank/DDBJ whole genome shotgun (WGS) entry which is preliminary data.</text>
</comment>
<reference evidence="4" key="1">
    <citation type="submission" date="2015-01" db="EMBL/GenBank/DDBJ databases">
        <title>The Genome Sequence of Cryptococcus gattii MMRL2647.</title>
        <authorList>
            <consortium name="The Broad Institute Genomics Platform"/>
            <person name="Cuomo C."/>
            <person name="Litvintseva A."/>
            <person name="Chen Y."/>
            <person name="Heitman J."/>
            <person name="Sun S."/>
            <person name="Springer D."/>
            <person name="Dromer F."/>
            <person name="Young S."/>
            <person name="Zeng Q."/>
            <person name="Gargeya S."/>
            <person name="Abouelleil A."/>
            <person name="Alvarado L."/>
            <person name="Chapman S.B."/>
            <person name="Gainer-Dewar J."/>
            <person name="Goldberg J."/>
            <person name="Griggs A."/>
            <person name="Gujja S."/>
            <person name="Hansen M."/>
            <person name="Howarth C."/>
            <person name="Imamovic A."/>
            <person name="Larimer J."/>
            <person name="Murphy C."/>
            <person name="Naylor J."/>
            <person name="Pearson M."/>
            <person name="Priest M."/>
            <person name="Roberts A."/>
            <person name="Saif S."/>
            <person name="Shea T."/>
            <person name="Sykes S."/>
            <person name="Wortman J."/>
            <person name="Nusbaum C."/>
            <person name="Birren B."/>
        </authorList>
    </citation>
    <scope>NUCLEOTIDE SEQUENCE [LARGE SCALE GENOMIC DNA]</scope>
    <source>
        <strain evidence="4">IND107</strain>
    </source>
</reference>
<evidence type="ECO:0000256" key="1">
    <source>
        <dbReference type="SAM" id="MobiDB-lite"/>
    </source>
</evidence>